<organism evidence="1 2">
    <name type="scientific">Pedosphaera parvula (strain Ellin514)</name>
    <dbReference type="NCBI Taxonomy" id="320771"/>
    <lineage>
        <taxon>Bacteria</taxon>
        <taxon>Pseudomonadati</taxon>
        <taxon>Verrucomicrobiota</taxon>
        <taxon>Pedosphaerae</taxon>
        <taxon>Pedosphaerales</taxon>
        <taxon>Pedosphaeraceae</taxon>
        <taxon>Pedosphaera</taxon>
    </lineage>
</organism>
<proteinExistence type="predicted"/>
<dbReference type="EMBL" id="ABOX02000070">
    <property type="protein sequence ID" value="EEF57397.1"/>
    <property type="molecule type" value="Genomic_DNA"/>
</dbReference>
<evidence type="ECO:0000313" key="2">
    <source>
        <dbReference type="Proteomes" id="UP000003688"/>
    </source>
</evidence>
<comment type="caution">
    <text evidence="1">The sequence shown here is derived from an EMBL/GenBank/DDBJ whole genome shotgun (WGS) entry which is preliminary data.</text>
</comment>
<evidence type="ECO:0000313" key="1">
    <source>
        <dbReference type="EMBL" id="EEF57397.1"/>
    </source>
</evidence>
<name>B9XRY6_PEDPL</name>
<reference evidence="1 2" key="1">
    <citation type="journal article" date="2011" name="J. Bacteriol.">
        <title>Genome sequence of 'Pedosphaera parvula' Ellin514, an aerobic Verrucomicrobial isolate from pasture soil.</title>
        <authorList>
            <person name="Kant R."/>
            <person name="van Passel M.W."/>
            <person name="Sangwan P."/>
            <person name="Palva A."/>
            <person name="Lucas S."/>
            <person name="Copeland A."/>
            <person name="Lapidus A."/>
            <person name="Glavina Del Rio T."/>
            <person name="Dalin E."/>
            <person name="Tice H."/>
            <person name="Bruce D."/>
            <person name="Goodwin L."/>
            <person name="Pitluck S."/>
            <person name="Chertkov O."/>
            <person name="Larimer F.W."/>
            <person name="Land M.L."/>
            <person name="Hauser L."/>
            <person name="Brettin T.S."/>
            <person name="Detter J.C."/>
            <person name="Han S."/>
            <person name="de Vos W.M."/>
            <person name="Janssen P.H."/>
            <person name="Smidt H."/>
        </authorList>
    </citation>
    <scope>NUCLEOTIDE SEQUENCE [LARGE SCALE GENOMIC DNA]</scope>
    <source>
        <strain evidence="1 2">Ellin514</strain>
    </source>
</reference>
<accession>B9XRY6</accession>
<dbReference type="RefSeq" id="WP_007418569.1">
    <property type="nucleotide sequence ID" value="NZ_ABOX02000070.1"/>
</dbReference>
<keyword evidence="2" id="KW-1185">Reference proteome</keyword>
<sequence length="224" mass="24851">MDLWLPSNGMQTNEFNLGAEGARYVTESLDLGRSLSHELLHLFDIEKGQTFCLLAAPVTKEAAVQFDTGGKLVSQPPIPLSSADGIKTGLKISRIPDSDPELARLIHKFLQLDPGHVCLFEDSLRRSFDPFEDLIGCHVKGNSDEVYHLLFSTSNETEILEIIRKAKAPLHIGLLASVSPEQVDLLKSSDEFNDFQLKDIARSTRTIVVGAYDLEGYVVWNRVS</sequence>
<dbReference type="Proteomes" id="UP000003688">
    <property type="component" value="Unassembled WGS sequence"/>
</dbReference>
<protein>
    <submittedName>
        <fullName evidence="1">Uncharacterized protein</fullName>
    </submittedName>
</protein>
<dbReference type="AlphaFoldDB" id="B9XRY6"/>
<gene>
    <name evidence="1" type="ORF">Cflav_PD0370</name>
</gene>